<evidence type="ECO:0000256" key="2">
    <source>
        <dbReference type="SAM" id="Phobius"/>
    </source>
</evidence>
<dbReference type="GO" id="GO:0016987">
    <property type="term" value="F:sigma factor activity"/>
    <property type="evidence" value="ECO:0007669"/>
    <property type="project" value="InterPro"/>
</dbReference>
<feature type="domain" description="RNA polymerase sigma factor 70 region 1.1" evidence="3">
    <location>
        <begin position="9"/>
        <end position="58"/>
    </location>
</feature>
<accession>A0A410V990</accession>
<dbReference type="AlphaFoldDB" id="A0A410V990"/>
<evidence type="ECO:0000313" key="7">
    <source>
        <dbReference type="Proteomes" id="UP000625079"/>
    </source>
</evidence>
<reference evidence="4" key="3">
    <citation type="submission" date="2022-12" db="EMBL/GenBank/DDBJ databases">
        <authorList>
            <person name="Sun Q."/>
            <person name="Zhou Y."/>
        </authorList>
    </citation>
    <scope>NUCLEOTIDE SEQUENCE</scope>
    <source>
        <strain evidence="4">CGMCC 1.15034</strain>
    </source>
</reference>
<dbReference type="InterPro" id="IPR042189">
    <property type="entry name" value="RNA_pol_sigma_70_r1_1_sf"/>
</dbReference>
<evidence type="ECO:0000313" key="5">
    <source>
        <dbReference type="EMBL" id="QOZ61314.1"/>
    </source>
</evidence>
<keyword evidence="2" id="KW-1133">Transmembrane helix</keyword>
<keyword evidence="2" id="KW-0472">Membrane</keyword>
<sequence length="139" mass="15350">MHLSWANGSLARLVELGRRQGELATQDLREALPIDRMSDEELARTIAYLEDQGVEVTLNPDLLAPPPRSAPEVREAAAPSRRVRSLKADSGALDYPRRDIPQQRLQSAPSAQRRFATLSVFVAGLIVCAVIAVLVWVLR</sequence>
<evidence type="ECO:0000256" key="1">
    <source>
        <dbReference type="SAM" id="MobiDB-lite"/>
    </source>
</evidence>
<keyword evidence="2" id="KW-0812">Transmembrane</keyword>
<proteinExistence type="predicted"/>
<dbReference type="Gene3D" id="1.10.220.120">
    <property type="entry name" value="Sigma-70 factor, region 1.1"/>
    <property type="match status" value="1"/>
</dbReference>
<feature type="transmembrane region" description="Helical" evidence="2">
    <location>
        <begin position="115"/>
        <end position="138"/>
    </location>
</feature>
<dbReference type="EMBL" id="BMHC01000002">
    <property type="protein sequence ID" value="GGI22934.1"/>
    <property type="molecule type" value="Genomic_DNA"/>
</dbReference>
<dbReference type="Proteomes" id="UP000625079">
    <property type="component" value="Unassembled WGS sequence"/>
</dbReference>
<feature type="region of interest" description="Disordered" evidence="1">
    <location>
        <begin position="60"/>
        <end position="106"/>
    </location>
</feature>
<dbReference type="OrthoDB" id="8020532at2"/>
<organism evidence="4 7">
    <name type="scientific">Bradyrhizobium guangdongense</name>
    <dbReference type="NCBI Taxonomy" id="1325090"/>
    <lineage>
        <taxon>Bacteria</taxon>
        <taxon>Pseudomonadati</taxon>
        <taxon>Pseudomonadota</taxon>
        <taxon>Alphaproteobacteria</taxon>
        <taxon>Hyphomicrobiales</taxon>
        <taxon>Nitrobacteraceae</taxon>
        <taxon>Bradyrhizobium</taxon>
    </lineage>
</organism>
<keyword evidence="6" id="KW-1185">Reference proteome</keyword>
<reference evidence="5 6" key="2">
    <citation type="submission" date="2018-06" db="EMBL/GenBank/DDBJ databases">
        <title>Comparative genomics of rhizobia nodulating Arachis hypogaea in China.</title>
        <authorList>
            <person name="Li Y."/>
        </authorList>
    </citation>
    <scope>NUCLEOTIDE SEQUENCE [LARGE SCALE GENOMIC DNA]</scope>
    <source>
        <strain evidence="5 6">CCBAU 51658</strain>
    </source>
</reference>
<evidence type="ECO:0000259" key="3">
    <source>
        <dbReference type="Pfam" id="PF03979"/>
    </source>
</evidence>
<dbReference type="InterPro" id="IPR007127">
    <property type="entry name" value="RNA_pol_sigma_70_r1_1"/>
</dbReference>
<dbReference type="EMBL" id="CP030057">
    <property type="protein sequence ID" value="QOZ61314.1"/>
    <property type="molecule type" value="Genomic_DNA"/>
</dbReference>
<evidence type="ECO:0000313" key="6">
    <source>
        <dbReference type="Proteomes" id="UP000593880"/>
    </source>
</evidence>
<gene>
    <name evidence="4" type="ORF">GCM10010987_21880</name>
    <name evidence="5" type="ORF">XH86_23195</name>
</gene>
<protein>
    <recommendedName>
        <fullName evidence="3">RNA polymerase sigma factor 70 region 1.1 domain-containing protein</fullName>
    </recommendedName>
</protein>
<dbReference type="GO" id="GO:0003677">
    <property type="term" value="F:DNA binding"/>
    <property type="evidence" value="ECO:0007669"/>
    <property type="project" value="InterPro"/>
</dbReference>
<dbReference type="Pfam" id="PF03979">
    <property type="entry name" value="Sigma70_r1_1"/>
    <property type="match status" value="1"/>
</dbReference>
<reference evidence="4" key="1">
    <citation type="journal article" date="2014" name="Int. J. Syst. Evol. Microbiol.">
        <title>Complete genome sequence of Corynebacterium casei LMG S-19264T (=DSM 44701T), isolated from a smear-ripened cheese.</title>
        <authorList>
            <consortium name="US DOE Joint Genome Institute (JGI-PGF)"/>
            <person name="Walter F."/>
            <person name="Albersmeier A."/>
            <person name="Kalinowski J."/>
            <person name="Ruckert C."/>
        </authorList>
    </citation>
    <scope>NUCLEOTIDE SEQUENCE</scope>
    <source>
        <strain evidence="4">CGMCC 1.15034</strain>
    </source>
</reference>
<dbReference type="RefSeq" id="WP_128966880.1">
    <property type="nucleotide sequence ID" value="NZ_BMHC01000002.1"/>
</dbReference>
<evidence type="ECO:0000313" key="4">
    <source>
        <dbReference type="EMBL" id="GGI22934.1"/>
    </source>
</evidence>
<dbReference type="Proteomes" id="UP000593880">
    <property type="component" value="Chromosome"/>
</dbReference>
<name>A0A410V990_9BRAD</name>